<keyword evidence="7" id="KW-1185">Reference proteome</keyword>
<dbReference type="SMART" id="SM00567">
    <property type="entry name" value="EZ_HEAT"/>
    <property type="match status" value="5"/>
</dbReference>
<dbReference type="InterPro" id="IPR016024">
    <property type="entry name" value="ARM-type_fold"/>
</dbReference>
<dbReference type="RefSeq" id="WP_220206601.1">
    <property type="nucleotide sequence ID" value="NZ_BNJK01000001.1"/>
</dbReference>
<feature type="compositionally biased region" description="Polar residues" evidence="5">
    <location>
        <begin position="248"/>
        <end position="267"/>
    </location>
</feature>
<evidence type="ECO:0000256" key="3">
    <source>
        <dbReference type="ARBA" id="ARBA00045876"/>
    </source>
</evidence>
<dbReference type="Pfam" id="PF00400">
    <property type="entry name" value="WD40"/>
    <property type="match status" value="1"/>
</dbReference>
<dbReference type="PROSITE" id="PS50082">
    <property type="entry name" value="WD_REPEATS_2"/>
    <property type="match status" value="1"/>
</dbReference>
<evidence type="ECO:0000256" key="2">
    <source>
        <dbReference type="ARBA" id="ARBA00022737"/>
    </source>
</evidence>
<dbReference type="InterPro" id="IPR019775">
    <property type="entry name" value="WD40_repeat_CS"/>
</dbReference>
<dbReference type="Gene3D" id="2.130.10.10">
    <property type="entry name" value="YVTN repeat-like/Quinoprotein amine dehydrogenase"/>
    <property type="match status" value="2"/>
</dbReference>
<keyword evidence="2" id="KW-0677">Repeat</keyword>
<dbReference type="PROSITE" id="PS00678">
    <property type="entry name" value="WD_REPEATS_1"/>
    <property type="match status" value="1"/>
</dbReference>
<keyword evidence="1 4" id="KW-0853">WD repeat</keyword>
<feature type="region of interest" description="Disordered" evidence="5">
    <location>
        <begin position="1"/>
        <end position="21"/>
    </location>
</feature>
<evidence type="ECO:0000313" key="6">
    <source>
        <dbReference type="EMBL" id="GHO95946.1"/>
    </source>
</evidence>
<dbReference type="AlphaFoldDB" id="A0A8J3IVC8"/>
<dbReference type="PANTHER" id="PTHR12697">
    <property type="entry name" value="PBS LYASE HEAT-LIKE PROTEIN"/>
    <property type="match status" value="1"/>
</dbReference>
<dbReference type="Proteomes" id="UP000597444">
    <property type="component" value="Unassembled WGS sequence"/>
</dbReference>
<dbReference type="PROSITE" id="PS50294">
    <property type="entry name" value="WD_REPEATS_REGION"/>
    <property type="match status" value="1"/>
</dbReference>
<feature type="compositionally biased region" description="Basic and acidic residues" evidence="5">
    <location>
        <begin position="1"/>
        <end position="10"/>
    </location>
</feature>
<dbReference type="GO" id="GO:0016491">
    <property type="term" value="F:oxidoreductase activity"/>
    <property type="evidence" value="ECO:0007669"/>
    <property type="project" value="TreeGrafter"/>
</dbReference>
<dbReference type="InterPro" id="IPR001680">
    <property type="entry name" value="WD40_rpt"/>
</dbReference>
<dbReference type="InterPro" id="IPR011047">
    <property type="entry name" value="Quinoprotein_ADH-like_sf"/>
</dbReference>
<comment type="caution">
    <text evidence="6">The sequence shown here is derived from an EMBL/GenBank/DDBJ whole genome shotgun (WGS) entry which is preliminary data.</text>
</comment>
<evidence type="ECO:0000256" key="1">
    <source>
        <dbReference type="ARBA" id="ARBA00022574"/>
    </source>
</evidence>
<evidence type="ECO:0000256" key="4">
    <source>
        <dbReference type="PROSITE-ProRule" id="PRU00221"/>
    </source>
</evidence>
<comment type="function">
    <text evidence="3">Catalyzes the hydroxylation of the N(6)-(4-aminobutyl)-L-lysine intermediate produced by deoxyhypusine synthase/DHPS on a critical lysine of the eukaryotic translation initiation factor 5A/eIF-5A. This is the second step of the post-translational modification of that lysine into an unusual amino acid residue named hypusine. Hypusination is unique to mature eIF-5A factor and is essential for its function.</text>
</comment>
<reference evidence="6" key="1">
    <citation type="submission" date="2020-10" db="EMBL/GenBank/DDBJ databases">
        <title>Taxonomic study of unclassified bacteria belonging to the class Ktedonobacteria.</title>
        <authorList>
            <person name="Yabe S."/>
            <person name="Wang C.M."/>
            <person name="Zheng Y."/>
            <person name="Sakai Y."/>
            <person name="Cavaletti L."/>
            <person name="Monciardini P."/>
            <person name="Donadio S."/>
        </authorList>
    </citation>
    <scope>NUCLEOTIDE SEQUENCE</scope>
    <source>
        <strain evidence="6">ID150040</strain>
    </source>
</reference>
<name>A0A8J3IVC8_9CHLR</name>
<gene>
    <name evidence="6" type="ORF">KSF_059940</name>
</gene>
<organism evidence="6 7">
    <name type="scientific">Reticulibacter mediterranei</name>
    <dbReference type="NCBI Taxonomy" id="2778369"/>
    <lineage>
        <taxon>Bacteria</taxon>
        <taxon>Bacillati</taxon>
        <taxon>Chloroflexota</taxon>
        <taxon>Ktedonobacteria</taxon>
        <taxon>Ktedonobacterales</taxon>
        <taxon>Reticulibacteraceae</taxon>
        <taxon>Reticulibacter</taxon>
    </lineage>
</organism>
<protein>
    <submittedName>
        <fullName evidence="6">Uncharacterized protein</fullName>
    </submittedName>
</protein>
<dbReference type="EMBL" id="BNJK01000001">
    <property type="protein sequence ID" value="GHO95946.1"/>
    <property type="molecule type" value="Genomic_DNA"/>
</dbReference>
<dbReference type="InterPro" id="IPR015943">
    <property type="entry name" value="WD40/YVTN_repeat-like_dom_sf"/>
</dbReference>
<accession>A0A8J3IVC8</accession>
<sequence>MEYGRGEYHLNTDGPLPHHQREYPDHVDMSASPLLPIQHYLGLGNISPLVEDQLTSALQHPEWKTRVQAIRQLERSHKQDALAAFLTALEDEHPAVRAAAVHALGTYPTLQDVLSNEPLITALHDTSWHVRAEVVLVLGKYREHAPVDLLIAALEDEDETVRATAASTLGQLGELVPIECLVKALYDPIWTVREAAAYALSEQGKRAPITPLLLTRNDEDSAVRDAVEWAIQQTHPEMLTTTAFNTTHTVSDLPQPDASTKTTPSSEDLTDEIPAEAGAQNDADFSPEHASAPSPQKQQASTKAPVTAGHVQRARTPTRLSTRTSRRSSFIHILERGIAAAVVIGIALSWFLLNRGVISSNTGSLWNVSLTLKQKAPAGSAYTKVAWLTTDWQNTPIVTAIDTRGHIHLWNTRSGETVEVATRFQHVVAFTRVANSLLVAYTKPGDSMLQLDRVVVTTTTLNAQVETITQLAGPANAPSLASWSPDGKHIAVTWGNKQGSKTESTEPVQVWDITRQKSISILPACSTTLDKNGQLEQKPGSIKALAWTDDSKEISTACTSNDNDHMIETWNASTGQPLKALHNKLLQYRPISVADEVTALAWSPDDNYLAYLLTDGEVHILPQKSDQMSDIWLNYGYSNQSKLFSGVLSWSANSKYLAAATTAINPVGTITGWDTTGNQLYAYNGHSQPIYDIAWSSNDKSIASVSKDGTLQIWNTSP</sequence>
<feature type="region of interest" description="Disordered" evidence="5">
    <location>
        <begin position="248"/>
        <end position="323"/>
    </location>
</feature>
<dbReference type="SUPFAM" id="SSF48371">
    <property type="entry name" value="ARM repeat"/>
    <property type="match status" value="1"/>
</dbReference>
<feature type="compositionally biased region" description="Polar residues" evidence="5">
    <location>
        <begin position="293"/>
        <end position="304"/>
    </location>
</feature>
<dbReference type="InterPro" id="IPR021133">
    <property type="entry name" value="HEAT_type_2"/>
</dbReference>
<dbReference type="PANTHER" id="PTHR12697:SF5">
    <property type="entry name" value="DEOXYHYPUSINE HYDROXYLASE"/>
    <property type="match status" value="1"/>
</dbReference>
<dbReference type="Pfam" id="PF13646">
    <property type="entry name" value="HEAT_2"/>
    <property type="match status" value="2"/>
</dbReference>
<dbReference type="SUPFAM" id="SSF50998">
    <property type="entry name" value="Quinoprotein alcohol dehydrogenase-like"/>
    <property type="match status" value="1"/>
</dbReference>
<dbReference type="PROSITE" id="PS50077">
    <property type="entry name" value="HEAT_REPEAT"/>
    <property type="match status" value="1"/>
</dbReference>
<dbReference type="SMART" id="SM00320">
    <property type="entry name" value="WD40"/>
    <property type="match status" value="4"/>
</dbReference>
<feature type="compositionally biased region" description="Low complexity" evidence="5">
    <location>
        <begin position="314"/>
        <end position="323"/>
    </location>
</feature>
<feature type="repeat" description="WD" evidence="4">
    <location>
        <begin position="683"/>
        <end position="718"/>
    </location>
</feature>
<dbReference type="Gene3D" id="1.25.10.10">
    <property type="entry name" value="Leucine-rich Repeat Variant"/>
    <property type="match status" value="2"/>
</dbReference>
<dbReference type="InterPro" id="IPR004155">
    <property type="entry name" value="PBS_lyase_HEAT"/>
</dbReference>
<dbReference type="InterPro" id="IPR011989">
    <property type="entry name" value="ARM-like"/>
</dbReference>
<evidence type="ECO:0000313" key="7">
    <source>
        <dbReference type="Proteomes" id="UP000597444"/>
    </source>
</evidence>
<proteinExistence type="predicted"/>
<evidence type="ECO:0000256" key="5">
    <source>
        <dbReference type="SAM" id="MobiDB-lite"/>
    </source>
</evidence>